<dbReference type="RefSeq" id="WP_245719445.1">
    <property type="nucleotide sequence ID" value="NZ_FMYI01000007.1"/>
</dbReference>
<dbReference type="Proteomes" id="UP000242949">
    <property type="component" value="Unassembled WGS sequence"/>
</dbReference>
<proteinExistence type="predicted"/>
<dbReference type="InterPro" id="IPR020449">
    <property type="entry name" value="Tscrpt_reg_AraC-type_HTH"/>
</dbReference>
<feature type="domain" description="HTH araC/xylS-type" evidence="4">
    <location>
        <begin position="204"/>
        <end position="303"/>
    </location>
</feature>
<evidence type="ECO:0000256" key="2">
    <source>
        <dbReference type="ARBA" id="ARBA00023125"/>
    </source>
</evidence>
<keyword evidence="2 5" id="KW-0238">DNA-binding</keyword>
<name>A0A1G6L1M2_9BACI</name>
<sequence>MICALQSDHFIIKEITTKKKVGIALDDKIRYTFSPPEKTLPIYLDSVGYNPQELDFDRPEGYPYYHWLQTIEGQGVIEFNDRKLVLDRQKAVLLAPYTPHRYHPNYEQTSDWSTVYLTFSGEAIDQILNALDMSHSAVYHEEDQIDLFYQSFQTFFNTIESSKEASPLIDYELSGKLYQFLMTVKKYGTIDEQFSANQSYEKIRPIVEWLEQVYSENIGLMEISEQAHMSSQHLNKLFHDTFGLSPYAFLVQLRIREAKRLLLTDVNLTLREIAEQVGFNAVSHFVTTFKNKEGMTPKKYRDLHASK</sequence>
<keyword evidence="1" id="KW-0805">Transcription regulation</keyword>
<dbReference type="Gene3D" id="2.60.120.280">
    <property type="entry name" value="Regulatory protein AraC"/>
    <property type="match status" value="1"/>
</dbReference>
<dbReference type="InterPro" id="IPR018062">
    <property type="entry name" value="HTH_AraC-typ_CS"/>
</dbReference>
<dbReference type="Pfam" id="PF12833">
    <property type="entry name" value="HTH_18"/>
    <property type="match status" value="1"/>
</dbReference>
<dbReference type="InterPro" id="IPR003313">
    <property type="entry name" value="AraC-bd"/>
</dbReference>
<gene>
    <name evidence="5" type="ORF">SAMN05421734_10767</name>
</gene>
<dbReference type="SUPFAM" id="SSF46689">
    <property type="entry name" value="Homeodomain-like"/>
    <property type="match status" value="2"/>
</dbReference>
<dbReference type="PROSITE" id="PS00041">
    <property type="entry name" value="HTH_ARAC_FAMILY_1"/>
    <property type="match status" value="1"/>
</dbReference>
<dbReference type="PANTHER" id="PTHR43280:SF2">
    <property type="entry name" value="HTH-TYPE TRANSCRIPTIONAL REGULATOR EXSA"/>
    <property type="match status" value="1"/>
</dbReference>
<reference evidence="6" key="1">
    <citation type="submission" date="2016-09" db="EMBL/GenBank/DDBJ databases">
        <authorList>
            <person name="Varghese N."/>
            <person name="Submissions S."/>
        </authorList>
    </citation>
    <scope>NUCLEOTIDE SEQUENCE [LARGE SCALE GENOMIC DNA]</scope>
    <source>
        <strain evidence="6">S5</strain>
    </source>
</reference>
<dbReference type="Gene3D" id="1.10.10.60">
    <property type="entry name" value="Homeodomain-like"/>
    <property type="match status" value="2"/>
</dbReference>
<evidence type="ECO:0000313" key="5">
    <source>
        <dbReference type="EMBL" id="SDC37230.1"/>
    </source>
</evidence>
<dbReference type="PANTHER" id="PTHR43280">
    <property type="entry name" value="ARAC-FAMILY TRANSCRIPTIONAL REGULATOR"/>
    <property type="match status" value="1"/>
</dbReference>
<dbReference type="GO" id="GO:0003700">
    <property type="term" value="F:DNA-binding transcription factor activity"/>
    <property type="evidence" value="ECO:0007669"/>
    <property type="project" value="InterPro"/>
</dbReference>
<organism evidence="5 6">
    <name type="scientific">Pelagirhabdus alkalitolerans</name>
    <dbReference type="NCBI Taxonomy" id="1612202"/>
    <lineage>
        <taxon>Bacteria</taxon>
        <taxon>Bacillati</taxon>
        <taxon>Bacillota</taxon>
        <taxon>Bacilli</taxon>
        <taxon>Bacillales</taxon>
        <taxon>Bacillaceae</taxon>
        <taxon>Pelagirhabdus</taxon>
    </lineage>
</organism>
<dbReference type="GO" id="GO:0043565">
    <property type="term" value="F:sequence-specific DNA binding"/>
    <property type="evidence" value="ECO:0007669"/>
    <property type="project" value="InterPro"/>
</dbReference>
<accession>A0A1G6L1M2</accession>
<dbReference type="InterPro" id="IPR037923">
    <property type="entry name" value="HTH-like"/>
</dbReference>
<dbReference type="PRINTS" id="PR00032">
    <property type="entry name" value="HTHARAC"/>
</dbReference>
<dbReference type="PROSITE" id="PS01124">
    <property type="entry name" value="HTH_ARAC_FAMILY_2"/>
    <property type="match status" value="1"/>
</dbReference>
<dbReference type="STRING" id="1612202.SAMN05421734_10767"/>
<dbReference type="EMBL" id="FMYI01000007">
    <property type="protein sequence ID" value="SDC37230.1"/>
    <property type="molecule type" value="Genomic_DNA"/>
</dbReference>
<evidence type="ECO:0000256" key="3">
    <source>
        <dbReference type="ARBA" id="ARBA00023163"/>
    </source>
</evidence>
<dbReference type="AlphaFoldDB" id="A0A1G6L1M2"/>
<protein>
    <submittedName>
        <fullName evidence="5">AraC-type DNA-binding protein</fullName>
    </submittedName>
</protein>
<dbReference type="InterPro" id="IPR009057">
    <property type="entry name" value="Homeodomain-like_sf"/>
</dbReference>
<evidence type="ECO:0000313" key="6">
    <source>
        <dbReference type="Proteomes" id="UP000242949"/>
    </source>
</evidence>
<dbReference type="SMART" id="SM00342">
    <property type="entry name" value="HTH_ARAC"/>
    <property type="match status" value="1"/>
</dbReference>
<keyword evidence="3" id="KW-0804">Transcription</keyword>
<dbReference type="InterPro" id="IPR018060">
    <property type="entry name" value="HTH_AraC"/>
</dbReference>
<keyword evidence="6" id="KW-1185">Reference proteome</keyword>
<evidence type="ECO:0000259" key="4">
    <source>
        <dbReference type="PROSITE" id="PS01124"/>
    </source>
</evidence>
<evidence type="ECO:0000256" key="1">
    <source>
        <dbReference type="ARBA" id="ARBA00023015"/>
    </source>
</evidence>
<dbReference type="Pfam" id="PF02311">
    <property type="entry name" value="AraC_binding"/>
    <property type="match status" value="1"/>
</dbReference>
<dbReference type="SUPFAM" id="SSF51215">
    <property type="entry name" value="Regulatory protein AraC"/>
    <property type="match status" value="1"/>
</dbReference>